<reference evidence="1 2" key="1">
    <citation type="submission" date="2020-08" db="EMBL/GenBank/DDBJ databases">
        <title>Genomic Encyclopedia of Type Strains, Phase IV (KMG-IV): sequencing the most valuable type-strain genomes for metagenomic binning, comparative biology and taxonomic classification.</title>
        <authorList>
            <person name="Goeker M."/>
        </authorList>
    </citation>
    <scope>NUCLEOTIDE SEQUENCE [LARGE SCALE GENOMIC DNA]</scope>
    <source>
        <strain evidence="1 2">DSM 23960</strain>
    </source>
</reference>
<accession>A0A7W6JAA1</accession>
<gene>
    <name evidence="1" type="ORF">GGR12_000265</name>
</gene>
<protein>
    <submittedName>
        <fullName evidence="1">Uncharacterized protein</fullName>
    </submittedName>
</protein>
<evidence type="ECO:0000313" key="1">
    <source>
        <dbReference type="EMBL" id="MBB4081426.1"/>
    </source>
</evidence>
<dbReference type="EMBL" id="JACIDM010000001">
    <property type="protein sequence ID" value="MBB4081426.1"/>
    <property type="molecule type" value="Genomic_DNA"/>
</dbReference>
<keyword evidence="2" id="KW-1185">Reference proteome</keyword>
<evidence type="ECO:0000313" key="2">
    <source>
        <dbReference type="Proteomes" id="UP000529946"/>
    </source>
</evidence>
<comment type="caution">
    <text evidence="1">The sequence shown here is derived from an EMBL/GenBank/DDBJ whole genome shotgun (WGS) entry which is preliminary data.</text>
</comment>
<dbReference type="AlphaFoldDB" id="A0A7W6JAA1"/>
<sequence length="220" mass="24064">MDLDEDYLRGLSGSSVEIRKFLVGRFTSALKATRAAGLIVEFDEEDWVGASMARVVSSVAIAAATDLETVEHPSGDHQDAVETLVALSELLLLWEELALTSPLVVHEPLARVMLLSKALAHGEAVQYVQTERLLEKAVALDQDRARRRSGGLATTARRAEDKQALLKIARSIVSANAALSNEDLAIKLHGSGRRGSALTVRTLTEWVRSWRRDGMLQAKR</sequence>
<name>A0A7W6JAA1_9CAUL</name>
<dbReference type="Proteomes" id="UP000529946">
    <property type="component" value="Unassembled WGS sequence"/>
</dbReference>
<proteinExistence type="predicted"/>
<dbReference type="RefSeq" id="WP_183202066.1">
    <property type="nucleotide sequence ID" value="NZ_BAAAER010000002.1"/>
</dbReference>
<organism evidence="1 2">
    <name type="scientific">Brevundimonas lenta</name>
    <dbReference type="NCBI Taxonomy" id="424796"/>
    <lineage>
        <taxon>Bacteria</taxon>
        <taxon>Pseudomonadati</taxon>
        <taxon>Pseudomonadota</taxon>
        <taxon>Alphaproteobacteria</taxon>
        <taxon>Caulobacterales</taxon>
        <taxon>Caulobacteraceae</taxon>
        <taxon>Brevundimonas</taxon>
    </lineage>
</organism>